<protein>
    <submittedName>
        <fullName evidence="1">Cas4 family exonuclease</fullName>
    </submittedName>
</protein>
<reference evidence="2" key="1">
    <citation type="submission" date="2017-06" db="EMBL/GenBank/DDBJ databases">
        <authorList>
            <person name="Kim H.J."/>
            <person name="Triplett B.A."/>
        </authorList>
    </citation>
    <scope>NUCLEOTIDE SEQUENCE [LARGE SCALE GENOMIC DNA]</scope>
</reference>
<gene>
    <name evidence="1" type="primary">63</name>
    <name evidence="1" type="ORF">SEA_MOLIVIA_63</name>
</gene>
<dbReference type="EMBL" id="MF185731">
    <property type="protein sequence ID" value="ASX99285.1"/>
    <property type="molecule type" value="Genomic_DNA"/>
</dbReference>
<accession>A0A286S275</accession>
<dbReference type="InterPro" id="IPR011604">
    <property type="entry name" value="PDDEXK-like_dom_sf"/>
</dbReference>
<keyword evidence="2" id="KW-1185">Reference proteome</keyword>
<name>A0A286S275_9CAUD</name>
<dbReference type="RefSeq" id="YP_009610185.1">
    <property type="nucleotide sequence ID" value="NC_042001.1"/>
</dbReference>
<evidence type="ECO:0000313" key="2">
    <source>
        <dbReference type="Proteomes" id="UP000225204"/>
    </source>
</evidence>
<dbReference type="GO" id="GO:0004527">
    <property type="term" value="F:exonuclease activity"/>
    <property type="evidence" value="ECO:0007669"/>
    <property type="project" value="UniProtKB-KW"/>
</dbReference>
<dbReference type="OrthoDB" id="30335at10239"/>
<dbReference type="GeneID" id="40086276"/>
<keyword evidence="1" id="KW-0378">Hydrolase</keyword>
<sequence length="216" mass="24533">MRRTLDFRDLIIGAIKNETDRDKQRLIGPSSMGGCAYCLAMEMLGKAEKRPFSLYPMLGTAFHYYMEHHMPIEGMQTEQKVDICEIAGYGKIRGTIDLWYPKLGIVGDYKLVGKNTLNKIRLDGPSKQYSYQAQVYGYGLAQLGHEVKETHILFVPRDGGNINHLVDHVEPYNEELALAAIDRTRQIWEYVSTEGNSPDDIDSDDDCYQCKSSGRI</sequence>
<evidence type="ECO:0000313" key="1">
    <source>
        <dbReference type="EMBL" id="ASX99285.1"/>
    </source>
</evidence>
<dbReference type="Proteomes" id="UP000225204">
    <property type="component" value="Segment"/>
</dbReference>
<dbReference type="Gene3D" id="3.90.320.10">
    <property type="match status" value="1"/>
</dbReference>
<keyword evidence="1" id="KW-0269">Exonuclease</keyword>
<proteinExistence type="predicted"/>
<organism evidence="1 2">
    <name type="scientific">Arthrobacter phage Molivia</name>
    <dbReference type="NCBI Taxonomy" id="2015839"/>
    <lineage>
        <taxon>Viruses</taxon>
        <taxon>Duplodnaviria</taxon>
        <taxon>Heunggongvirae</taxon>
        <taxon>Uroviricota</taxon>
        <taxon>Caudoviricetes</taxon>
        <taxon>Amigovirus</taxon>
        <taxon>Amigovirus molivia</taxon>
    </lineage>
</organism>
<dbReference type="KEGG" id="vg:40086276"/>
<keyword evidence="1" id="KW-0540">Nuclease</keyword>